<reference evidence="2 3" key="1">
    <citation type="submission" date="2016-02" db="EMBL/GenBank/DDBJ databases">
        <title>Band-tailed pigeon sequencing and assembly.</title>
        <authorList>
            <person name="Soares A.E."/>
            <person name="Novak B.J."/>
            <person name="Rice E.S."/>
            <person name="O'Connell B."/>
            <person name="Chang D."/>
            <person name="Weber S."/>
            <person name="Shapiro B."/>
        </authorList>
    </citation>
    <scope>NUCLEOTIDE SEQUENCE [LARGE SCALE GENOMIC DNA]</scope>
    <source>
        <strain evidence="2">BTP2013</strain>
        <tissue evidence="2">Blood</tissue>
    </source>
</reference>
<evidence type="ECO:0000313" key="2">
    <source>
        <dbReference type="EMBL" id="OPJ83984.1"/>
    </source>
</evidence>
<evidence type="ECO:0000256" key="1">
    <source>
        <dbReference type="SAM" id="MobiDB-lite"/>
    </source>
</evidence>
<name>A0A1V4KHS1_PATFA</name>
<proteinExistence type="predicted"/>
<evidence type="ECO:0000313" key="3">
    <source>
        <dbReference type="Proteomes" id="UP000190648"/>
    </source>
</evidence>
<dbReference type="EMBL" id="LSYS01003090">
    <property type="protein sequence ID" value="OPJ83984.1"/>
    <property type="molecule type" value="Genomic_DNA"/>
</dbReference>
<comment type="caution">
    <text evidence="2">The sequence shown here is derived from an EMBL/GenBank/DDBJ whole genome shotgun (WGS) entry which is preliminary data.</text>
</comment>
<dbReference type="AlphaFoldDB" id="A0A1V4KHS1"/>
<feature type="region of interest" description="Disordered" evidence="1">
    <location>
        <begin position="1"/>
        <end position="27"/>
    </location>
</feature>
<organism evidence="2 3">
    <name type="scientific">Patagioenas fasciata monilis</name>
    <dbReference type="NCBI Taxonomy" id="372326"/>
    <lineage>
        <taxon>Eukaryota</taxon>
        <taxon>Metazoa</taxon>
        <taxon>Chordata</taxon>
        <taxon>Craniata</taxon>
        <taxon>Vertebrata</taxon>
        <taxon>Euteleostomi</taxon>
        <taxon>Archelosauria</taxon>
        <taxon>Archosauria</taxon>
        <taxon>Dinosauria</taxon>
        <taxon>Saurischia</taxon>
        <taxon>Theropoda</taxon>
        <taxon>Coelurosauria</taxon>
        <taxon>Aves</taxon>
        <taxon>Neognathae</taxon>
        <taxon>Neoaves</taxon>
        <taxon>Columbimorphae</taxon>
        <taxon>Columbiformes</taxon>
        <taxon>Columbidae</taxon>
        <taxon>Patagioenas</taxon>
    </lineage>
</organism>
<accession>A0A1V4KHS1</accession>
<keyword evidence="3" id="KW-1185">Reference proteome</keyword>
<feature type="region of interest" description="Disordered" evidence="1">
    <location>
        <begin position="40"/>
        <end position="66"/>
    </location>
</feature>
<protein>
    <submittedName>
        <fullName evidence="2">Uncharacterized protein</fullName>
    </submittedName>
</protein>
<gene>
    <name evidence="2" type="ORF">AV530_004654</name>
</gene>
<sequence length="114" mass="12628">MSLQASKRQKDEQGAKPGGNKSKPSSCLLTPRTIVLHQISQRPCGGTIPYPDRPESKTKNSSETMRQTPQLLEFHLSQDFNDCRGNGFGVKHLVQTELPGHRCFEAPGPRCLGR</sequence>
<dbReference type="Proteomes" id="UP000190648">
    <property type="component" value="Unassembled WGS sequence"/>
</dbReference>